<organism evidence="16">
    <name type="scientific">freshwater metagenome</name>
    <dbReference type="NCBI Taxonomy" id="449393"/>
    <lineage>
        <taxon>unclassified sequences</taxon>
        <taxon>metagenomes</taxon>
        <taxon>ecological metagenomes</taxon>
    </lineage>
</organism>
<evidence type="ECO:0000256" key="1">
    <source>
        <dbReference type="ARBA" id="ARBA00007705"/>
    </source>
</evidence>
<dbReference type="InterPro" id="IPR001098">
    <property type="entry name" value="DNA-dir_DNA_pol_A_palm_dom"/>
</dbReference>
<dbReference type="SUPFAM" id="SSF47807">
    <property type="entry name" value="5' to 3' exonuclease, C-terminal subdomain"/>
    <property type="match status" value="1"/>
</dbReference>
<dbReference type="Gene3D" id="3.30.420.10">
    <property type="entry name" value="Ribonuclease H-like superfamily/Ribonuclease H"/>
    <property type="match status" value="1"/>
</dbReference>
<dbReference type="GO" id="GO:0008409">
    <property type="term" value="F:5'-3' exonuclease activity"/>
    <property type="evidence" value="ECO:0007669"/>
    <property type="project" value="InterPro"/>
</dbReference>
<dbReference type="AlphaFoldDB" id="A0A6J6AVQ9"/>
<dbReference type="InterPro" id="IPR002298">
    <property type="entry name" value="DNA_polymerase_A"/>
</dbReference>
<keyword evidence="4" id="KW-0548">Nucleotidyltransferase</keyword>
<accession>A0A6J6AVQ9</accession>
<dbReference type="Gene3D" id="3.30.70.370">
    <property type="match status" value="1"/>
</dbReference>
<evidence type="ECO:0000256" key="2">
    <source>
        <dbReference type="ARBA" id="ARBA00012417"/>
    </source>
</evidence>
<dbReference type="InterPro" id="IPR036397">
    <property type="entry name" value="RNaseH_sf"/>
</dbReference>
<dbReference type="EC" id="2.7.7.7" evidence="2"/>
<evidence type="ECO:0000256" key="13">
    <source>
        <dbReference type="ARBA" id="ARBA00049244"/>
    </source>
</evidence>
<dbReference type="CDD" id="cd09898">
    <property type="entry name" value="H3TH_53EXO"/>
    <property type="match status" value="1"/>
</dbReference>
<keyword evidence="5" id="KW-0235">DNA replication</keyword>
<evidence type="ECO:0000256" key="8">
    <source>
        <dbReference type="ARBA" id="ARBA00022801"/>
    </source>
</evidence>
<sequence>MSAMSSPKRLLLIDGHSMAYRAFFALPAENFTTAQGQHTNAIYGFATMLISLLKEEKPTHVAVAFDVSRKTFRTEIFPDYKANRAKTPDEFRSQMSFLHELVKGFGIRQFEIEGFEADDVIATITKRAEKEGAHVLICTGDRDSFQLVSENTTVLYPKRGVSEMARMTPEAVQEKYGMSPAQYPDFAALRGDPSDNLPSIPGVGEKTASKWVVEYGSLTELIAQKEKVSGKVGDALRAHIDNVVRNRELTQLIHDAPVEFTVDDLAWAGVAESDLADLFEQLEFRTLKDRLKVISSGAAPTSKKSKEKSEPEFSLFGSDIDSSVITPEELDAKIGSHTGDISIAFELVDDTVHRYAVALSKTSAFLVHSSVMGSWAQDASVLKIAHDAKAMARENGLVGVSFDTSLAAYLVNPGVRAQEVSDLLERWGDGSQLDQSSPEQKLLTTACALFGLRDSLTKELSDRGLSKLYNELELPIAELLALMENRGITVDKKELEKLSTFFDAEVARETKVAHDAAGHEFNVGSPKQLQVVLFDELGLPKTKKIKTGYTTDADALNWLFEKTSHPVLAALLRIRETKKLATTIEGLLVEIKKDKRIHTHFAQTVAATGRLSSVGPNLQNIPVRTEEGRKIRGCFIAGAGYDSLLTADYSQIEMRIMAHLSDDKHLLAAFESGEDLHATVAAEVFGVKPADVDPEMRRQIKAMSYGLAYGLSSYGLAAQLDLTPPAAQDLMDRYFERFGGIRDYLKTVVEDARKVGYTETVMGRRRYLPDLLHDNRQRREVAERMALNAPIQGSAADIIKQAMLNVQRALVAGSYKSRLLLQVHDELILEVVSGEVEKVSELVRVQMGNAYPLRAPLDVSVGIGKSWNEAAH</sequence>
<evidence type="ECO:0000256" key="6">
    <source>
        <dbReference type="ARBA" id="ARBA00022722"/>
    </source>
</evidence>
<protein>
    <recommendedName>
        <fullName evidence="2">DNA-directed DNA polymerase</fullName>
        <ecNumber evidence="2">2.7.7.7</ecNumber>
    </recommendedName>
</protein>
<dbReference type="InterPro" id="IPR029060">
    <property type="entry name" value="PIN-like_dom_sf"/>
</dbReference>
<keyword evidence="12" id="KW-0234">DNA repair</keyword>
<name>A0A6J6AVQ9_9ZZZZ</name>
<dbReference type="InterPro" id="IPR020046">
    <property type="entry name" value="5-3_exonucl_a-hlix_arch_N"/>
</dbReference>
<dbReference type="SMART" id="SM00475">
    <property type="entry name" value="53EXOc"/>
    <property type="match status" value="1"/>
</dbReference>
<reference evidence="16" key="1">
    <citation type="submission" date="2020-05" db="EMBL/GenBank/DDBJ databases">
        <authorList>
            <person name="Chiriac C."/>
            <person name="Salcher M."/>
            <person name="Ghai R."/>
            <person name="Kavagutti S V."/>
        </authorList>
    </citation>
    <scope>NUCLEOTIDE SEQUENCE</scope>
</reference>
<evidence type="ECO:0000256" key="12">
    <source>
        <dbReference type="ARBA" id="ARBA00023204"/>
    </source>
</evidence>
<proteinExistence type="inferred from homology"/>
<dbReference type="GO" id="GO:0006302">
    <property type="term" value="P:double-strand break repair"/>
    <property type="evidence" value="ECO:0007669"/>
    <property type="project" value="TreeGrafter"/>
</dbReference>
<dbReference type="Gene3D" id="1.10.150.20">
    <property type="entry name" value="5' to 3' exonuclease, C-terminal subdomain"/>
    <property type="match status" value="2"/>
</dbReference>
<dbReference type="SUPFAM" id="SSF53098">
    <property type="entry name" value="Ribonuclease H-like"/>
    <property type="match status" value="1"/>
</dbReference>
<dbReference type="SUPFAM" id="SSF88723">
    <property type="entry name" value="PIN domain-like"/>
    <property type="match status" value="1"/>
</dbReference>
<evidence type="ECO:0000256" key="10">
    <source>
        <dbReference type="ARBA" id="ARBA00022932"/>
    </source>
</evidence>
<dbReference type="InterPro" id="IPR018320">
    <property type="entry name" value="DNA_polymerase_1"/>
</dbReference>
<comment type="catalytic activity">
    <reaction evidence="13">
        <text>DNA(n) + a 2'-deoxyribonucleoside 5'-triphosphate = DNA(n+1) + diphosphate</text>
        <dbReference type="Rhea" id="RHEA:22508"/>
        <dbReference type="Rhea" id="RHEA-COMP:17339"/>
        <dbReference type="Rhea" id="RHEA-COMP:17340"/>
        <dbReference type="ChEBI" id="CHEBI:33019"/>
        <dbReference type="ChEBI" id="CHEBI:61560"/>
        <dbReference type="ChEBI" id="CHEBI:173112"/>
        <dbReference type="EC" id="2.7.7.7"/>
    </reaction>
</comment>
<keyword evidence="9" id="KW-0269">Exonuclease</keyword>
<dbReference type="InterPro" id="IPR020045">
    <property type="entry name" value="DNA_polI_H3TH"/>
</dbReference>
<dbReference type="InterPro" id="IPR008918">
    <property type="entry name" value="HhH2"/>
</dbReference>
<dbReference type="NCBIfam" id="TIGR00593">
    <property type="entry name" value="pola"/>
    <property type="match status" value="1"/>
</dbReference>
<keyword evidence="8" id="KW-0378">Hydrolase</keyword>
<evidence type="ECO:0000256" key="11">
    <source>
        <dbReference type="ARBA" id="ARBA00023125"/>
    </source>
</evidence>
<gene>
    <name evidence="16" type="ORF">UFOPK1399_00329</name>
</gene>
<dbReference type="FunFam" id="3.40.50.1010:FF:000001">
    <property type="entry name" value="DNA polymerase I"/>
    <property type="match status" value="1"/>
</dbReference>
<feature type="domain" description="5'-3' exonuclease" evidence="14">
    <location>
        <begin position="8"/>
        <end position="268"/>
    </location>
</feature>
<keyword evidence="6" id="KW-0540">Nuclease</keyword>
<dbReference type="Pfam" id="PF00476">
    <property type="entry name" value="DNA_pol_A"/>
    <property type="match status" value="1"/>
</dbReference>
<evidence type="ECO:0000259" key="14">
    <source>
        <dbReference type="SMART" id="SM00475"/>
    </source>
</evidence>
<comment type="similarity">
    <text evidence="1">Belongs to the DNA polymerase type-A family.</text>
</comment>
<dbReference type="Pfam" id="PF02739">
    <property type="entry name" value="5_3_exonuc_N"/>
    <property type="match status" value="1"/>
</dbReference>
<dbReference type="SMART" id="SM00482">
    <property type="entry name" value="POLAc"/>
    <property type="match status" value="1"/>
</dbReference>
<dbReference type="InterPro" id="IPR036279">
    <property type="entry name" value="5-3_exonuclease_C_sf"/>
</dbReference>
<dbReference type="GO" id="GO:0003677">
    <property type="term" value="F:DNA binding"/>
    <property type="evidence" value="ECO:0007669"/>
    <property type="project" value="UniProtKB-KW"/>
</dbReference>
<dbReference type="InterPro" id="IPR012337">
    <property type="entry name" value="RNaseH-like_sf"/>
</dbReference>
<keyword evidence="10" id="KW-0239">DNA-directed DNA polymerase</keyword>
<dbReference type="CDD" id="cd06140">
    <property type="entry name" value="DNA_polA_I_Bacillus_like_exo"/>
    <property type="match status" value="1"/>
</dbReference>
<dbReference type="Pfam" id="PF01367">
    <property type="entry name" value="5_3_exonuc"/>
    <property type="match status" value="1"/>
</dbReference>
<dbReference type="SMART" id="SM00279">
    <property type="entry name" value="HhH2"/>
    <property type="match status" value="1"/>
</dbReference>
<keyword evidence="7" id="KW-0227">DNA damage</keyword>
<keyword evidence="11" id="KW-0238">DNA-binding</keyword>
<dbReference type="PANTHER" id="PTHR10133:SF27">
    <property type="entry name" value="DNA POLYMERASE NU"/>
    <property type="match status" value="1"/>
</dbReference>
<feature type="domain" description="DNA-directed DNA polymerase family A palm" evidence="15">
    <location>
        <begin position="628"/>
        <end position="835"/>
    </location>
</feature>
<dbReference type="InterPro" id="IPR002421">
    <property type="entry name" value="5-3_exonuclease"/>
</dbReference>
<evidence type="ECO:0000259" key="15">
    <source>
        <dbReference type="SMART" id="SM00482"/>
    </source>
</evidence>
<dbReference type="CDD" id="cd08637">
    <property type="entry name" value="DNA_pol_A_pol_I_C"/>
    <property type="match status" value="1"/>
</dbReference>
<evidence type="ECO:0000256" key="4">
    <source>
        <dbReference type="ARBA" id="ARBA00022695"/>
    </source>
</evidence>
<dbReference type="PANTHER" id="PTHR10133">
    <property type="entry name" value="DNA POLYMERASE I"/>
    <property type="match status" value="1"/>
</dbReference>
<dbReference type="Gene3D" id="3.40.50.1010">
    <property type="entry name" value="5'-nuclease"/>
    <property type="match status" value="1"/>
</dbReference>
<evidence type="ECO:0000256" key="5">
    <source>
        <dbReference type="ARBA" id="ARBA00022705"/>
    </source>
</evidence>
<dbReference type="PRINTS" id="PR00868">
    <property type="entry name" value="DNAPOLI"/>
</dbReference>
<keyword evidence="3" id="KW-0808">Transferase</keyword>
<dbReference type="EMBL" id="CAEZSD010000024">
    <property type="protein sequence ID" value="CAB4530751.1"/>
    <property type="molecule type" value="Genomic_DNA"/>
</dbReference>
<dbReference type="Gene3D" id="1.20.1060.10">
    <property type="entry name" value="Taq DNA Polymerase, Chain T, domain 4"/>
    <property type="match status" value="1"/>
</dbReference>
<dbReference type="NCBIfam" id="NF004397">
    <property type="entry name" value="PRK05755.1"/>
    <property type="match status" value="1"/>
</dbReference>
<dbReference type="GO" id="GO:0006261">
    <property type="term" value="P:DNA-templated DNA replication"/>
    <property type="evidence" value="ECO:0007669"/>
    <property type="project" value="InterPro"/>
</dbReference>
<dbReference type="GO" id="GO:0003887">
    <property type="term" value="F:DNA-directed DNA polymerase activity"/>
    <property type="evidence" value="ECO:0007669"/>
    <property type="project" value="UniProtKB-KW"/>
</dbReference>
<dbReference type="FunFam" id="1.20.1060.10:FF:000001">
    <property type="entry name" value="DNA polymerase I"/>
    <property type="match status" value="1"/>
</dbReference>
<dbReference type="FunFam" id="1.10.150.20:FF:000003">
    <property type="entry name" value="DNA polymerase I"/>
    <property type="match status" value="1"/>
</dbReference>
<evidence type="ECO:0000256" key="3">
    <source>
        <dbReference type="ARBA" id="ARBA00022679"/>
    </source>
</evidence>
<dbReference type="InterPro" id="IPR043502">
    <property type="entry name" value="DNA/RNA_pol_sf"/>
</dbReference>
<evidence type="ECO:0000313" key="16">
    <source>
        <dbReference type="EMBL" id="CAB4530751.1"/>
    </source>
</evidence>
<dbReference type="FunFam" id="1.10.150.20:FF:000002">
    <property type="entry name" value="DNA polymerase I"/>
    <property type="match status" value="1"/>
</dbReference>
<evidence type="ECO:0000256" key="9">
    <source>
        <dbReference type="ARBA" id="ARBA00022839"/>
    </source>
</evidence>
<dbReference type="CDD" id="cd09859">
    <property type="entry name" value="PIN_53EXO"/>
    <property type="match status" value="1"/>
</dbReference>
<evidence type="ECO:0000256" key="7">
    <source>
        <dbReference type="ARBA" id="ARBA00022763"/>
    </source>
</evidence>
<dbReference type="SUPFAM" id="SSF56672">
    <property type="entry name" value="DNA/RNA polymerases"/>
    <property type="match status" value="1"/>
</dbReference>